<proteinExistence type="predicted"/>
<evidence type="ECO:0000256" key="1">
    <source>
        <dbReference type="SAM" id="Coils"/>
    </source>
</evidence>
<dbReference type="InParanoid" id="A0A2I4CQG6"/>
<evidence type="ECO:0000313" key="4">
    <source>
        <dbReference type="Proteomes" id="UP000192220"/>
    </source>
</evidence>
<dbReference type="KEGG" id="alim:106531019"/>
<evidence type="ECO:0000256" key="2">
    <source>
        <dbReference type="SAM" id="MobiDB-lite"/>
    </source>
</evidence>
<evidence type="ECO:0000259" key="3">
    <source>
        <dbReference type="Pfam" id="PF13837"/>
    </source>
</evidence>
<feature type="coiled-coil region" evidence="1">
    <location>
        <begin position="192"/>
        <end position="227"/>
    </location>
</feature>
<dbReference type="InterPro" id="IPR044822">
    <property type="entry name" value="Myb_DNA-bind_4"/>
</dbReference>
<gene>
    <name evidence="5" type="primary">LOC106531019</name>
</gene>
<feature type="domain" description="Myb/SANT-like DNA-binding" evidence="3">
    <location>
        <begin position="56"/>
        <end position="132"/>
    </location>
</feature>
<keyword evidence="1" id="KW-0175">Coiled coil</keyword>
<dbReference type="Pfam" id="PF13837">
    <property type="entry name" value="Myb_DNA-bind_4"/>
    <property type="match status" value="1"/>
</dbReference>
<dbReference type="RefSeq" id="XP_013882226.1">
    <property type="nucleotide sequence ID" value="XM_014026772.1"/>
</dbReference>
<sequence length="239" mass="27322">MAATRNNDECSYIVVEANSPSSSLLPQNDGFNRKQTLFLIDFIRQLVTTDDGPPKNLQELNARLKTAKSNKKELWKEAAETLEDRFKQWFCPARVARKWGTLVDGYKKVKRSSRATGRRSIRFQYYNEMDELIKEPDEVVIPVVGTAEGLLVWKPEVLDQSVDAALAGTAFSPTTRPGEEPTPPTPAAPLKRRRVDEEMMELLQQSEEATQRRHQEMLAQLRSAQEDFRTLMTQLLQKL</sequence>
<organism evidence="4 5">
    <name type="scientific">Austrofundulus limnaeus</name>
    <name type="common">Annual killifish</name>
    <dbReference type="NCBI Taxonomy" id="52670"/>
    <lineage>
        <taxon>Eukaryota</taxon>
        <taxon>Metazoa</taxon>
        <taxon>Chordata</taxon>
        <taxon>Craniata</taxon>
        <taxon>Vertebrata</taxon>
        <taxon>Euteleostomi</taxon>
        <taxon>Actinopterygii</taxon>
        <taxon>Neopterygii</taxon>
        <taxon>Teleostei</taxon>
        <taxon>Neoteleostei</taxon>
        <taxon>Acanthomorphata</taxon>
        <taxon>Ovalentaria</taxon>
        <taxon>Atherinomorphae</taxon>
        <taxon>Cyprinodontiformes</taxon>
        <taxon>Rivulidae</taxon>
        <taxon>Austrofundulus</taxon>
    </lineage>
</organism>
<dbReference type="AlphaFoldDB" id="A0A2I4CQG6"/>
<keyword evidence="4" id="KW-1185">Reference proteome</keyword>
<feature type="region of interest" description="Disordered" evidence="2">
    <location>
        <begin position="170"/>
        <end position="192"/>
    </location>
</feature>
<dbReference type="Proteomes" id="UP000192220">
    <property type="component" value="Unplaced"/>
</dbReference>
<name>A0A2I4CQG6_AUSLI</name>
<reference evidence="5" key="1">
    <citation type="submission" date="2025-08" db="UniProtKB">
        <authorList>
            <consortium name="RefSeq"/>
        </authorList>
    </citation>
    <scope>IDENTIFICATION</scope>
    <source>
        <strain evidence="5">Quisiro</strain>
        <tissue evidence="5">Liver</tissue>
    </source>
</reference>
<accession>A0A2I4CQG6</accession>
<protein>
    <submittedName>
        <fullName evidence="5">Uncharacterized protein LOC106531019</fullName>
    </submittedName>
</protein>
<dbReference type="OrthoDB" id="6723674at2759"/>
<evidence type="ECO:0000313" key="5">
    <source>
        <dbReference type="RefSeq" id="XP_013882226.1"/>
    </source>
</evidence>
<dbReference type="GeneID" id="106531019"/>